<keyword evidence="2" id="KW-1185">Reference proteome</keyword>
<name>A1VS20_POLNA</name>
<dbReference type="EMBL" id="CP000529">
    <property type="protein sequence ID" value="ABM38448.1"/>
    <property type="molecule type" value="Genomic_DNA"/>
</dbReference>
<dbReference type="Proteomes" id="UP000000644">
    <property type="component" value="Chromosome"/>
</dbReference>
<evidence type="ECO:0000313" key="2">
    <source>
        <dbReference type="Proteomes" id="UP000000644"/>
    </source>
</evidence>
<sequence length="104" mass="11500">MAEEIELEVRGAGVRQVQSKGCNAVERSVFPCIFKGQECCPVAKTAAITLDRLEQTHKTVTQSSLYADGGLSALRANDFSFARGCRQVSHHWFSRETPAFRPGR</sequence>
<gene>
    <name evidence="1" type="ordered locus">Pnap_3150</name>
</gene>
<reference evidence="2" key="1">
    <citation type="journal article" date="2009" name="Environ. Microbiol.">
        <title>The genome of Polaromonas naphthalenivorans strain CJ2, isolated from coal tar-contaminated sediment, reveals physiological and metabolic versatility and evolution through extensive horizontal gene transfer.</title>
        <authorList>
            <person name="Yagi J.M."/>
            <person name="Sims D."/>
            <person name="Brettin T."/>
            <person name="Bruce D."/>
            <person name="Madsen E.L."/>
        </authorList>
    </citation>
    <scope>NUCLEOTIDE SEQUENCE [LARGE SCALE GENOMIC DNA]</scope>
    <source>
        <strain evidence="2">CJ2</strain>
    </source>
</reference>
<accession>A1VS20</accession>
<dbReference type="HOGENOM" id="CLU_2247558_0_0_4"/>
<organism evidence="1 2">
    <name type="scientific">Polaromonas naphthalenivorans (strain CJ2)</name>
    <dbReference type="NCBI Taxonomy" id="365044"/>
    <lineage>
        <taxon>Bacteria</taxon>
        <taxon>Pseudomonadati</taxon>
        <taxon>Pseudomonadota</taxon>
        <taxon>Betaproteobacteria</taxon>
        <taxon>Burkholderiales</taxon>
        <taxon>Comamonadaceae</taxon>
        <taxon>Polaromonas</taxon>
    </lineage>
</organism>
<proteinExistence type="predicted"/>
<protein>
    <submittedName>
        <fullName evidence="1">Uncharacterized protein</fullName>
    </submittedName>
</protein>
<dbReference type="KEGG" id="pna:Pnap_3150"/>
<dbReference type="STRING" id="365044.Pnap_3150"/>
<evidence type="ECO:0000313" key="1">
    <source>
        <dbReference type="EMBL" id="ABM38448.1"/>
    </source>
</evidence>
<dbReference type="AlphaFoldDB" id="A1VS20"/>